<evidence type="ECO:0000259" key="6">
    <source>
        <dbReference type="PROSITE" id="PS50860"/>
    </source>
</evidence>
<dbReference type="InterPro" id="IPR009000">
    <property type="entry name" value="Transl_B-barrel_sf"/>
</dbReference>
<dbReference type="InterPro" id="IPR018163">
    <property type="entry name" value="Thr/Ala-tRNA-synth_IIc_edit"/>
</dbReference>
<dbReference type="SUPFAM" id="SSF50447">
    <property type="entry name" value="Translation proteins"/>
    <property type="match status" value="1"/>
</dbReference>
<dbReference type="Proteomes" id="UP001486565">
    <property type="component" value="Chromosome"/>
</dbReference>
<evidence type="ECO:0000313" key="8">
    <source>
        <dbReference type="Proteomes" id="UP001486565"/>
    </source>
</evidence>
<dbReference type="InterPro" id="IPR018165">
    <property type="entry name" value="Ala-tRNA-synth_IIc_core"/>
</dbReference>
<sequence>MTEKGYYKNPYLSQWTAEIQGIIPKDDQFLLVLDKTYFYPEGGGQPSDRGTIDGIDVLDVFEKDDMVFHVVPKVPDNSKVDCKIDFNRRFEHMQQHTGEHILAATFYRLYKGVSNAFHMGEDYVSIDISLPEVTPAMVKEVEEAVNEVIYKNVPVKTYMKDLEGAKLLPLRKQPKVDEDIRVVEIEEVDFCPCCGTHVASTGEVGILKILKTEKSKGMTRIYFQCGRKALQDYGKKHEIISALFEKFSANENTLLEKIEKYMEDVKKTEALVKELRQELSICEAQKLVKDARKLVVYGNYKKKTINDIMFIAKEVFQMGDYIFIGVSLEEKKLFLSHNTDLLLHCGNLLKDVMKNYNARGGGNATQAQASFQTEEELKKCAENLRQICQGLDD</sequence>
<dbReference type="PANTHER" id="PTHR43462:SF1">
    <property type="entry name" value="ALANYL-TRNA EDITING PROTEIN AARSD1"/>
    <property type="match status" value="1"/>
</dbReference>
<dbReference type="Gene3D" id="3.30.980.10">
    <property type="entry name" value="Threonyl-trna Synthetase, Chain A, domain 2"/>
    <property type="match status" value="1"/>
</dbReference>
<keyword evidence="8" id="KW-1185">Reference proteome</keyword>
<dbReference type="Pfam" id="PF07973">
    <property type="entry name" value="tRNA_SAD"/>
    <property type="match status" value="1"/>
</dbReference>
<evidence type="ECO:0000256" key="3">
    <source>
        <dbReference type="ARBA" id="ARBA00022723"/>
    </source>
</evidence>
<feature type="domain" description="Alanyl-transfer RNA synthetases family profile" evidence="6">
    <location>
        <begin position="1"/>
        <end position="235"/>
    </location>
</feature>
<evidence type="ECO:0000256" key="2">
    <source>
        <dbReference type="ARBA" id="ARBA00004496"/>
    </source>
</evidence>
<proteinExistence type="predicted"/>
<keyword evidence="4" id="KW-0862">Zinc</keyword>
<dbReference type="InterPro" id="IPR012947">
    <property type="entry name" value="tRNA_SAD"/>
</dbReference>
<dbReference type="PANTHER" id="PTHR43462">
    <property type="entry name" value="ALANYL-TRNA EDITING PROTEIN"/>
    <property type="match status" value="1"/>
</dbReference>
<accession>A0ABZ2Y4G7</accession>
<dbReference type="Gene3D" id="2.40.30.130">
    <property type="match status" value="1"/>
</dbReference>
<name>A0ABZ2Y4G7_9FIRM</name>
<reference evidence="7 8" key="1">
    <citation type="submission" date="2023-03" db="EMBL/GenBank/DDBJ databases">
        <title>Novel Species.</title>
        <authorList>
            <person name="Ma S."/>
        </authorList>
    </citation>
    <scope>NUCLEOTIDE SEQUENCE [LARGE SCALE GENOMIC DNA]</scope>
    <source>
        <strain evidence="7 8">LIND6LT2</strain>
    </source>
</reference>
<keyword evidence="3" id="KW-0479">Metal-binding</keyword>
<dbReference type="InterPro" id="IPR051335">
    <property type="entry name" value="Alanyl-tRNA_Editing_Enzymes"/>
</dbReference>
<protein>
    <submittedName>
        <fullName evidence="7">Alanyl-tRNA editing protein</fullName>
    </submittedName>
</protein>
<feature type="coiled-coil region" evidence="5">
    <location>
        <begin position="258"/>
        <end position="285"/>
    </location>
</feature>
<gene>
    <name evidence="7" type="ORF">QBE51_12060</name>
</gene>
<evidence type="ECO:0000256" key="4">
    <source>
        <dbReference type="ARBA" id="ARBA00022833"/>
    </source>
</evidence>
<dbReference type="SUPFAM" id="SSF55186">
    <property type="entry name" value="ThrRS/AlaRS common domain"/>
    <property type="match status" value="1"/>
</dbReference>
<dbReference type="SMART" id="SM00863">
    <property type="entry name" value="tRNA_SAD"/>
    <property type="match status" value="1"/>
</dbReference>
<dbReference type="Gene3D" id="3.10.310.40">
    <property type="match status" value="1"/>
</dbReference>
<comment type="cofactor">
    <cofactor evidence="1">
        <name>Zn(2+)</name>
        <dbReference type="ChEBI" id="CHEBI:29105"/>
    </cofactor>
</comment>
<evidence type="ECO:0000256" key="1">
    <source>
        <dbReference type="ARBA" id="ARBA00001947"/>
    </source>
</evidence>
<evidence type="ECO:0000256" key="5">
    <source>
        <dbReference type="SAM" id="Coils"/>
    </source>
</evidence>
<dbReference type="EMBL" id="CP121687">
    <property type="protein sequence ID" value="WZL69506.1"/>
    <property type="molecule type" value="Genomic_DNA"/>
</dbReference>
<dbReference type="PROSITE" id="PS50860">
    <property type="entry name" value="AA_TRNA_LIGASE_II_ALA"/>
    <property type="match status" value="1"/>
</dbReference>
<organism evidence="7 8">
    <name type="scientific">Defluviitalea saccharophila</name>
    <dbReference type="NCBI Taxonomy" id="879970"/>
    <lineage>
        <taxon>Bacteria</taxon>
        <taxon>Bacillati</taxon>
        <taxon>Bacillota</taxon>
        <taxon>Clostridia</taxon>
        <taxon>Lachnospirales</taxon>
        <taxon>Defluviitaleaceae</taxon>
        <taxon>Defluviitalea</taxon>
    </lineage>
</organism>
<keyword evidence="5" id="KW-0175">Coiled coil</keyword>
<comment type="subcellular location">
    <subcellularLocation>
        <location evidence="2">Cytoplasm</location>
    </subcellularLocation>
</comment>
<dbReference type="RefSeq" id="WP_341876501.1">
    <property type="nucleotide sequence ID" value="NZ_CP121687.1"/>
</dbReference>
<evidence type="ECO:0000313" key="7">
    <source>
        <dbReference type="EMBL" id="WZL69506.1"/>
    </source>
</evidence>